<protein>
    <submittedName>
        <fullName evidence="3">Ketoamine kinase</fullName>
        <ecNumber evidence="3">2.7.1.-</ecNumber>
    </submittedName>
</protein>
<gene>
    <name evidence="3" type="ORF">VST7929_01284</name>
</gene>
<accession>A0ABM8ZSZ3</accession>
<keyword evidence="2 3" id="KW-0418">Kinase</keyword>
<dbReference type="InterPro" id="IPR016477">
    <property type="entry name" value="Fructo-/Ketosamine-3-kinase"/>
</dbReference>
<sequence length="293" mass="33875">MWQSIENQLTEQLQRPFSITERGAVTGGDIHQAHWIENEQGERFFVKFNDRNHLAAFCAEADSLKQLASSQSVQVPQVIHVGTTKHHAFLVLEFLPCKPLQSPEQAAQFGRNLAALHLWGEQPHYGFDQDNYLATNLQNNRWQKRWSRFFAEQRFGWQLMQCAEKGLVFGDIDRLIERCQLLLNNHQPKPSLLHGDLWQGNAAMGAHGPLCFDPASYWGDRECDLAMSELFGRFPDAFYQSYHEAYPIDEGYAQRKGLYQLYHLLQHCHLFGGHFLEKTHQQMANQGLLTLEH</sequence>
<comment type="similarity">
    <text evidence="1 2">Belongs to the fructosamine kinase family.</text>
</comment>
<dbReference type="GO" id="GO:0016301">
    <property type="term" value="F:kinase activity"/>
    <property type="evidence" value="ECO:0007669"/>
    <property type="project" value="UniProtKB-KW"/>
</dbReference>
<keyword evidence="2 3" id="KW-0808">Transferase</keyword>
<dbReference type="PANTHER" id="PTHR12149">
    <property type="entry name" value="FRUCTOSAMINE 3 KINASE-RELATED PROTEIN"/>
    <property type="match status" value="1"/>
</dbReference>
<reference evidence="3" key="1">
    <citation type="submission" date="2021-11" db="EMBL/GenBank/DDBJ databases">
        <authorList>
            <person name="Rodrigo-Torres L."/>
            <person name="Arahal R. D."/>
            <person name="Lucena T."/>
        </authorList>
    </citation>
    <scope>NUCLEOTIDE SEQUENCE</scope>
    <source>
        <strain evidence="3">CECT 7929</strain>
    </source>
</reference>
<organism evidence="3 4">
    <name type="scientific">Vibrio stylophorae</name>
    <dbReference type="NCBI Taxonomy" id="659351"/>
    <lineage>
        <taxon>Bacteria</taxon>
        <taxon>Pseudomonadati</taxon>
        <taxon>Pseudomonadota</taxon>
        <taxon>Gammaproteobacteria</taxon>
        <taxon>Vibrionales</taxon>
        <taxon>Vibrionaceae</taxon>
        <taxon>Vibrio</taxon>
    </lineage>
</organism>
<dbReference type="Proteomes" id="UP000838672">
    <property type="component" value="Unassembled WGS sequence"/>
</dbReference>
<keyword evidence="4" id="KW-1185">Reference proteome</keyword>
<dbReference type="Gene3D" id="3.30.200.20">
    <property type="entry name" value="Phosphorylase Kinase, domain 1"/>
    <property type="match status" value="1"/>
</dbReference>
<evidence type="ECO:0000256" key="2">
    <source>
        <dbReference type="PIRNR" id="PIRNR006221"/>
    </source>
</evidence>
<evidence type="ECO:0000256" key="1">
    <source>
        <dbReference type="ARBA" id="ARBA00009460"/>
    </source>
</evidence>
<dbReference type="EMBL" id="CAKLDI010000001">
    <property type="protein sequence ID" value="CAH0533416.1"/>
    <property type="molecule type" value="Genomic_DNA"/>
</dbReference>
<dbReference type="EC" id="2.7.1.-" evidence="3"/>
<dbReference type="Gene3D" id="3.90.1200.10">
    <property type="match status" value="1"/>
</dbReference>
<dbReference type="InterPro" id="IPR011009">
    <property type="entry name" value="Kinase-like_dom_sf"/>
</dbReference>
<dbReference type="PIRSF" id="PIRSF006221">
    <property type="entry name" value="Ketosamine-3-kinase"/>
    <property type="match status" value="1"/>
</dbReference>
<dbReference type="PANTHER" id="PTHR12149:SF8">
    <property type="entry name" value="PROTEIN-RIBULOSAMINE 3-KINASE"/>
    <property type="match status" value="1"/>
</dbReference>
<comment type="caution">
    <text evidence="3">The sequence shown here is derived from an EMBL/GenBank/DDBJ whole genome shotgun (WGS) entry which is preliminary data.</text>
</comment>
<dbReference type="Pfam" id="PF03881">
    <property type="entry name" value="Fructosamin_kin"/>
    <property type="match status" value="1"/>
</dbReference>
<evidence type="ECO:0000313" key="4">
    <source>
        <dbReference type="Proteomes" id="UP000838672"/>
    </source>
</evidence>
<dbReference type="RefSeq" id="WP_237465842.1">
    <property type="nucleotide sequence ID" value="NZ_CAKLDI010000001.1"/>
</dbReference>
<name>A0ABM8ZSZ3_9VIBR</name>
<evidence type="ECO:0000313" key="3">
    <source>
        <dbReference type="EMBL" id="CAH0533416.1"/>
    </source>
</evidence>
<proteinExistence type="inferred from homology"/>
<dbReference type="SUPFAM" id="SSF56112">
    <property type="entry name" value="Protein kinase-like (PK-like)"/>
    <property type="match status" value="1"/>
</dbReference>